<gene>
    <name evidence="6" type="ORF">BpHYR1_009165</name>
</gene>
<dbReference type="InterPro" id="IPR011583">
    <property type="entry name" value="Chitinase_II/V-like_cat"/>
</dbReference>
<dbReference type="InterPro" id="IPR050314">
    <property type="entry name" value="Glycosyl_Hydrlase_18"/>
</dbReference>
<dbReference type="GO" id="GO:0006032">
    <property type="term" value="P:chitin catabolic process"/>
    <property type="evidence" value="ECO:0007669"/>
    <property type="project" value="TreeGrafter"/>
</dbReference>
<dbReference type="GO" id="GO:0005576">
    <property type="term" value="C:extracellular region"/>
    <property type="evidence" value="ECO:0007669"/>
    <property type="project" value="TreeGrafter"/>
</dbReference>
<dbReference type="EC" id="3.2.1.14" evidence="6"/>
<keyword evidence="1 3" id="KW-0378">Hydrolase</keyword>
<dbReference type="GO" id="GO:0008843">
    <property type="term" value="F:endochitinase activity"/>
    <property type="evidence" value="ECO:0007669"/>
    <property type="project" value="UniProtKB-EC"/>
</dbReference>
<evidence type="ECO:0000256" key="3">
    <source>
        <dbReference type="RuleBase" id="RU000489"/>
    </source>
</evidence>
<dbReference type="PROSITE" id="PS51910">
    <property type="entry name" value="GH18_2"/>
    <property type="match status" value="1"/>
</dbReference>
<dbReference type="InterPro" id="IPR001579">
    <property type="entry name" value="Glyco_hydro_18_chit_AS"/>
</dbReference>
<dbReference type="Gene3D" id="3.20.20.80">
    <property type="entry name" value="Glycosidases"/>
    <property type="match status" value="1"/>
</dbReference>
<evidence type="ECO:0000313" key="6">
    <source>
        <dbReference type="EMBL" id="RMZ97882.1"/>
    </source>
</evidence>
<organism evidence="6 7">
    <name type="scientific">Brachionus plicatilis</name>
    <name type="common">Marine rotifer</name>
    <name type="synonym">Brachionus muelleri</name>
    <dbReference type="NCBI Taxonomy" id="10195"/>
    <lineage>
        <taxon>Eukaryota</taxon>
        <taxon>Metazoa</taxon>
        <taxon>Spiralia</taxon>
        <taxon>Gnathifera</taxon>
        <taxon>Rotifera</taxon>
        <taxon>Eurotatoria</taxon>
        <taxon>Monogononta</taxon>
        <taxon>Pseudotrocha</taxon>
        <taxon>Ploima</taxon>
        <taxon>Brachionidae</taxon>
        <taxon>Brachionus</taxon>
    </lineage>
</organism>
<evidence type="ECO:0000256" key="2">
    <source>
        <dbReference type="ARBA" id="ARBA00023295"/>
    </source>
</evidence>
<dbReference type="GO" id="GO:0005975">
    <property type="term" value="P:carbohydrate metabolic process"/>
    <property type="evidence" value="ECO:0007669"/>
    <property type="project" value="InterPro"/>
</dbReference>
<dbReference type="STRING" id="10195.A0A3M7PFQ6"/>
<dbReference type="AlphaFoldDB" id="A0A3M7PFQ6"/>
<feature type="non-terminal residue" evidence="6">
    <location>
        <position position="215"/>
    </location>
</feature>
<protein>
    <submittedName>
        <fullName evidence="6">Acidic mammalian chitinase-like</fullName>
        <ecNumber evidence="6">3.2.1.14</ecNumber>
    </submittedName>
</protein>
<evidence type="ECO:0000256" key="4">
    <source>
        <dbReference type="RuleBase" id="RU004453"/>
    </source>
</evidence>
<dbReference type="PANTHER" id="PTHR11177">
    <property type="entry name" value="CHITINASE"/>
    <property type="match status" value="1"/>
</dbReference>
<keyword evidence="2 3" id="KW-0326">Glycosidase</keyword>
<dbReference type="InterPro" id="IPR001223">
    <property type="entry name" value="Glyco_hydro18_cat"/>
</dbReference>
<dbReference type="OrthoDB" id="76388at2759"/>
<evidence type="ECO:0000313" key="7">
    <source>
        <dbReference type="Proteomes" id="UP000276133"/>
    </source>
</evidence>
<dbReference type="GO" id="GO:0008061">
    <property type="term" value="F:chitin binding"/>
    <property type="evidence" value="ECO:0007669"/>
    <property type="project" value="InterPro"/>
</dbReference>
<evidence type="ECO:0000259" key="5">
    <source>
        <dbReference type="PROSITE" id="PS51910"/>
    </source>
</evidence>
<comment type="similarity">
    <text evidence="4">Belongs to the glycosyl hydrolase 18 family.</text>
</comment>
<accession>A0A3M7PFQ6</accession>
<dbReference type="Proteomes" id="UP000276133">
    <property type="component" value="Unassembled WGS sequence"/>
</dbReference>
<sequence>MNLGFKILAFSAIFSSFIQIIVGKKIISCYHTNWSQYREGLGRFYPENIDPFLCDIIIYAFAKLEGDRLDPFEFNDLSTDTKVGMYEQTLDLKKKNPNLKILIATGGWNVGSGPFSVMANNFEMRKNFVKNAREFVQLHGFDGLDLDWEYPGSREGSAVTDKEVFSLLISELKAEFEPYDLMLTAAVGVSEKIVEAGYEVEKICRDLDFVNLMSY</sequence>
<dbReference type="PROSITE" id="PS01095">
    <property type="entry name" value="GH18_1"/>
    <property type="match status" value="1"/>
</dbReference>
<dbReference type="InterPro" id="IPR017853">
    <property type="entry name" value="GH"/>
</dbReference>
<comment type="caution">
    <text evidence="6">The sequence shown here is derived from an EMBL/GenBank/DDBJ whole genome shotgun (WGS) entry which is preliminary data.</text>
</comment>
<proteinExistence type="inferred from homology"/>
<dbReference type="Pfam" id="PF00704">
    <property type="entry name" value="Glyco_hydro_18"/>
    <property type="match status" value="1"/>
</dbReference>
<feature type="domain" description="GH18" evidence="5">
    <location>
        <begin position="25"/>
        <end position="215"/>
    </location>
</feature>
<evidence type="ECO:0000256" key="1">
    <source>
        <dbReference type="ARBA" id="ARBA00022801"/>
    </source>
</evidence>
<name>A0A3M7PFQ6_BRAPC</name>
<keyword evidence="7" id="KW-1185">Reference proteome</keyword>
<dbReference type="SUPFAM" id="SSF51445">
    <property type="entry name" value="(Trans)glycosidases"/>
    <property type="match status" value="1"/>
</dbReference>
<dbReference type="SMART" id="SM00636">
    <property type="entry name" value="Glyco_18"/>
    <property type="match status" value="1"/>
</dbReference>
<reference evidence="6 7" key="1">
    <citation type="journal article" date="2018" name="Sci. Rep.">
        <title>Genomic signatures of local adaptation to the degree of environmental predictability in rotifers.</title>
        <authorList>
            <person name="Franch-Gras L."/>
            <person name="Hahn C."/>
            <person name="Garcia-Roger E.M."/>
            <person name="Carmona M.J."/>
            <person name="Serra M."/>
            <person name="Gomez A."/>
        </authorList>
    </citation>
    <scope>NUCLEOTIDE SEQUENCE [LARGE SCALE GENOMIC DNA]</scope>
    <source>
        <strain evidence="6">HYR1</strain>
    </source>
</reference>
<dbReference type="PANTHER" id="PTHR11177:SF317">
    <property type="entry name" value="CHITINASE 12-RELATED"/>
    <property type="match status" value="1"/>
</dbReference>
<dbReference type="EMBL" id="REGN01011124">
    <property type="protein sequence ID" value="RMZ97882.1"/>
    <property type="molecule type" value="Genomic_DNA"/>
</dbReference>